<dbReference type="Gene3D" id="3.90.1200.10">
    <property type="match status" value="1"/>
</dbReference>
<dbReference type="InterPro" id="IPR051678">
    <property type="entry name" value="AGP_Transferase"/>
</dbReference>
<name>A0A9W8T9T9_9HYPO</name>
<dbReference type="Proteomes" id="UP001140502">
    <property type="component" value="Unassembled WGS sequence"/>
</dbReference>
<evidence type="ECO:0000313" key="1">
    <source>
        <dbReference type="EMBL" id="KAJ4307572.1"/>
    </source>
</evidence>
<evidence type="ECO:0008006" key="3">
    <source>
        <dbReference type="Google" id="ProtNLM"/>
    </source>
</evidence>
<reference evidence="1" key="1">
    <citation type="submission" date="2022-10" db="EMBL/GenBank/DDBJ databases">
        <title>Tapping the CABI collections for fungal endophytes: first genome assemblies for Collariella, Neodidymelliopsis, Ascochyta clinopodiicola, Didymella pomorum, Didymosphaeria variabile, Neocosmospora piperis and Neocucurbitaria cava.</title>
        <authorList>
            <person name="Hill R."/>
        </authorList>
    </citation>
    <scope>NUCLEOTIDE SEQUENCE</scope>
    <source>
        <strain evidence="1">IMI 366586</strain>
    </source>
</reference>
<dbReference type="SUPFAM" id="SSF56112">
    <property type="entry name" value="Protein kinase-like (PK-like)"/>
    <property type="match status" value="1"/>
</dbReference>
<protein>
    <recommendedName>
        <fullName evidence="3">Aminoglycoside phosphotransferase domain-containing protein</fullName>
    </recommendedName>
</protein>
<dbReference type="PANTHER" id="PTHR21310">
    <property type="entry name" value="AMINOGLYCOSIDE PHOSPHOTRANSFERASE-RELATED-RELATED"/>
    <property type="match status" value="1"/>
</dbReference>
<comment type="caution">
    <text evidence="1">The sequence shown here is derived from an EMBL/GenBank/DDBJ whole genome shotgun (WGS) entry which is preliminary data.</text>
</comment>
<dbReference type="PANTHER" id="PTHR21310:SF15">
    <property type="entry name" value="AMINOGLYCOSIDE PHOSPHOTRANSFERASE DOMAIN-CONTAINING PROTEIN"/>
    <property type="match status" value="1"/>
</dbReference>
<proteinExistence type="predicted"/>
<dbReference type="InterPro" id="IPR011009">
    <property type="entry name" value="Kinase-like_dom_sf"/>
</dbReference>
<accession>A0A9W8T9T9</accession>
<sequence length="270" mass="30189">MNHQGYEERLRFTRATLQNQYGLDTTTIDAIEYDPECPFPYNNFVYRVGILPNATGLKTQKLDRPQPGTVAIPQQAGYVIMRLSNASAGLNDYNRVENEVAAMHLARTALQPMQIVPAVYGWGSASKSQGWILMEFMSGAPLDAILPTLVSYNDKKRAIEQVAAIFRGLQTFELPSTIQGFGGFNFDDEGNIVAAQLTLFPRGPYTTYSEMLTSLLKEQLAKSDSSTILQGWRTNGLRSVIEHFIRKDIHALFAQIDTSRRTLVHGDFSM</sequence>
<dbReference type="OrthoDB" id="2831558at2759"/>
<gene>
    <name evidence="1" type="ORF">N0V84_012635</name>
</gene>
<organism evidence="1 2">
    <name type="scientific">Fusarium piperis</name>
    <dbReference type="NCBI Taxonomy" id="1435070"/>
    <lineage>
        <taxon>Eukaryota</taxon>
        <taxon>Fungi</taxon>
        <taxon>Dikarya</taxon>
        <taxon>Ascomycota</taxon>
        <taxon>Pezizomycotina</taxon>
        <taxon>Sordariomycetes</taxon>
        <taxon>Hypocreomycetidae</taxon>
        <taxon>Hypocreales</taxon>
        <taxon>Nectriaceae</taxon>
        <taxon>Fusarium</taxon>
        <taxon>Fusarium solani species complex</taxon>
    </lineage>
</organism>
<keyword evidence="2" id="KW-1185">Reference proteome</keyword>
<dbReference type="EMBL" id="JAPEUR010000701">
    <property type="protein sequence ID" value="KAJ4307572.1"/>
    <property type="molecule type" value="Genomic_DNA"/>
</dbReference>
<dbReference type="AlphaFoldDB" id="A0A9W8T9T9"/>
<evidence type="ECO:0000313" key="2">
    <source>
        <dbReference type="Proteomes" id="UP001140502"/>
    </source>
</evidence>
<dbReference type="Gene3D" id="3.30.200.150">
    <property type="match status" value="1"/>
</dbReference>